<protein>
    <recommendedName>
        <fullName evidence="3">F-box protein</fullName>
    </recommendedName>
</protein>
<gene>
    <name evidence="1" type="ORF">KI387_019329</name>
</gene>
<dbReference type="EMBL" id="JAHRHJ020000004">
    <property type="protein sequence ID" value="KAH9317560.1"/>
    <property type="molecule type" value="Genomic_DNA"/>
</dbReference>
<dbReference type="AlphaFoldDB" id="A0AA38G9U7"/>
<feature type="non-terminal residue" evidence="1">
    <location>
        <position position="242"/>
    </location>
</feature>
<comment type="caution">
    <text evidence="1">The sequence shown here is derived from an EMBL/GenBank/DDBJ whole genome shotgun (WGS) entry which is preliminary data.</text>
</comment>
<accession>A0AA38G9U7</accession>
<reference evidence="1 2" key="1">
    <citation type="journal article" date="2021" name="Nat. Plants">
        <title>The Taxus genome provides insights into paclitaxel biosynthesis.</title>
        <authorList>
            <person name="Xiong X."/>
            <person name="Gou J."/>
            <person name="Liao Q."/>
            <person name="Li Y."/>
            <person name="Zhou Q."/>
            <person name="Bi G."/>
            <person name="Li C."/>
            <person name="Du R."/>
            <person name="Wang X."/>
            <person name="Sun T."/>
            <person name="Guo L."/>
            <person name="Liang H."/>
            <person name="Lu P."/>
            <person name="Wu Y."/>
            <person name="Zhang Z."/>
            <person name="Ro D.K."/>
            <person name="Shang Y."/>
            <person name="Huang S."/>
            <person name="Yan J."/>
        </authorList>
    </citation>
    <scope>NUCLEOTIDE SEQUENCE [LARGE SCALE GENOMIC DNA]</scope>
    <source>
        <strain evidence="1">Ta-2019</strain>
    </source>
</reference>
<dbReference type="InterPro" id="IPR036047">
    <property type="entry name" value="F-box-like_dom_sf"/>
</dbReference>
<evidence type="ECO:0000313" key="1">
    <source>
        <dbReference type="EMBL" id="KAH9317560.1"/>
    </source>
</evidence>
<dbReference type="SUPFAM" id="SSF81383">
    <property type="entry name" value="F-box domain"/>
    <property type="match status" value="1"/>
</dbReference>
<dbReference type="PANTHER" id="PTHR33736">
    <property type="entry name" value="F-BOX PROTEIN-RELATED"/>
    <property type="match status" value="1"/>
</dbReference>
<dbReference type="Proteomes" id="UP000824469">
    <property type="component" value="Unassembled WGS sequence"/>
</dbReference>
<keyword evidence="2" id="KW-1185">Reference proteome</keyword>
<proteinExistence type="predicted"/>
<evidence type="ECO:0000313" key="2">
    <source>
        <dbReference type="Proteomes" id="UP000824469"/>
    </source>
</evidence>
<sequence>MPLNGDVITQILGRVETITLATAACVSLHFWFVAKQENMWEEACYFLWPSTMDPEIMQLISSSMGGFRKFYASCLPSIAYDESSQSKDSNYCNEMKRLHDVNTGVRSPSDFLWVVDVQYKNIPIFSKVVWRVPYADKFPGWLSESPFRVDIVNVEEEDSAEDGLPTIMSVDKVGIKDGRFWEHLIDNIMLSWIVKNRRTGRSKDHNKILESHRKYYTERRKFREANRKSEDSTNTLCIITVT</sequence>
<organism evidence="1 2">
    <name type="scientific">Taxus chinensis</name>
    <name type="common">Chinese yew</name>
    <name type="synonym">Taxus wallichiana var. chinensis</name>
    <dbReference type="NCBI Taxonomy" id="29808"/>
    <lineage>
        <taxon>Eukaryota</taxon>
        <taxon>Viridiplantae</taxon>
        <taxon>Streptophyta</taxon>
        <taxon>Embryophyta</taxon>
        <taxon>Tracheophyta</taxon>
        <taxon>Spermatophyta</taxon>
        <taxon>Pinopsida</taxon>
        <taxon>Pinidae</taxon>
        <taxon>Conifers II</taxon>
        <taxon>Cupressales</taxon>
        <taxon>Taxaceae</taxon>
        <taxon>Taxus</taxon>
    </lineage>
</organism>
<name>A0AA38G9U7_TAXCH</name>
<dbReference type="PANTHER" id="PTHR33736:SF12">
    <property type="entry name" value="F-BOX DOMAIN-CONTAINING PROTEIN"/>
    <property type="match status" value="1"/>
</dbReference>
<dbReference type="InterPro" id="IPR045283">
    <property type="entry name" value="AT3G44326-like"/>
</dbReference>
<evidence type="ECO:0008006" key="3">
    <source>
        <dbReference type="Google" id="ProtNLM"/>
    </source>
</evidence>